<dbReference type="Pfam" id="PF01370">
    <property type="entry name" value="Epimerase"/>
    <property type="match status" value="1"/>
</dbReference>
<dbReference type="PANTHER" id="PTHR48079">
    <property type="entry name" value="PROTEIN YEEZ"/>
    <property type="match status" value="1"/>
</dbReference>
<feature type="domain" description="NAD-dependent epimerase/dehydratase" evidence="1">
    <location>
        <begin position="5"/>
        <end position="239"/>
    </location>
</feature>
<accession>A0A6A5THG3</accession>
<dbReference type="AlphaFoldDB" id="A0A6A5THG3"/>
<dbReference type="GO" id="GO:0004029">
    <property type="term" value="F:aldehyde dehydrogenase (NAD+) activity"/>
    <property type="evidence" value="ECO:0007669"/>
    <property type="project" value="TreeGrafter"/>
</dbReference>
<proteinExistence type="predicted"/>
<protein>
    <submittedName>
        <fullName evidence="2">NAD(P)-binding protein</fullName>
    </submittedName>
</protein>
<keyword evidence="3" id="KW-1185">Reference proteome</keyword>
<organism evidence="2 3">
    <name type="scientific">Byssothecium circinans</name>
    <dbReference type="NCBI Taxonomy" id="147558"/>
    <lineage>
        <taxon>Eukaryota</taxon>
        <taxon>Fungi</taxon>
        <taxon>Dikarya</taxon>
        <taxon>Ascomycota</taxon>
        <taxon>Pezizomycotina</taxon>
        <taxon>Dothideomycetes</taxon>
        <taxon>Pleosporomycetidae</taxon>
        <taxon>Pleosporales</taxon>
        <taxon>Massarineae</taxon>
        <taxon>Massarinaceae</taxon>
        <taxon>Byssothecium</taxon>
    </lineage>
</organism>
<dbReference type="SUPFAM" id="SSF51735">
    <property type="entry name" value="NAD(P)-binding Rossmann-fold domains"/>
    <property type="match status" value="1"/>
</dbReference>
<dbReference type="InterPro" id="IPR051783">
    <property type="entry name" value="NAD(P)-dependent_oxidoreduct"/>
</dbReference>
<name>A0A6A5THG3_9PLEO</name>
<dbReference type="InterPro" id="IPR036291">
    <property type="entry name" value="NAD(P)-bd_dom_sf"/>
</dbReference>
<dbReference type="EMBL" id="ML977013">
    <property type="protein sequence ID" value="KAF1952041.1"/>
    <property type="molecule type" value="Genomic_DNA"/>
</dbReference>
<dbReference type="GO" id="GO:0005737">
    <property type="term" value="C:cytoplasm"/>
    <property type="evidence" value="ECO:0007669"/>
    <property type="project" value="TreeGrafter"/>
</dbReference>
<dbReference type="InterPro" id="IPR001509">
    <property type="entry name" value="Epimerase_deHydtase"/>
</dbReference>
<evidence type="ECO:0000313" key="2">
    <source>
        <dbReference type="EMBL" id="KAF1952041.1"/>
    </source>
</evidence>
<evidence type="ECO:0000313" key="3">
    <source>
        <dbReference type="Proteomes" id="UP000800035"/>
    </source>
</evidence>
<evidence type="ECO:0000259" key="1">
    <source>
        <dbReference type="Pfam" id="PF01370"/>
    </source>
</evidence>
<dbReference type="Proteomes" id="UP000800035">
    <property type="component" value="Unassembled WGS sequence"/>
</dbReference>
<reference evidence="2" key="1">
    <citation type="journal article" date="2020" name="Stud. Mycol.">
        <title>101 Dothideomycetes genomes: a test case for predicting lifestyles and emergence of pathogens.</title>
        <authorList>
            <person name="Haridas S."/>
            <person name="Albert R."/>
            <person name="Binder M."/>
            <person name="Bloem J."/>
            <person name="Labutti K."/>
            <person name="Salamov A."/>
            <person name="Andreopoulos B."/>
            <person name="Baker S."/>
            <person name="Barry K."/>
            <person name="Bills G."/>
            <person name="Bluhm B."/>
            <person name="Cannon C."/>
            <person name="Castanera R."/>
            <person name="Culley D."/>
            <person name="Daum C."/>
            <person name="Ezra D."/>
            <person name="Gonzalez J."/>
            <person name="Henrissat B."/>
            <person name="Kuo A."/>
            <person name="Liang C."/>
            <person name="Lipzen A."/>
            <person name="Lutzoni F."/>
            <person name="Magnuson J."/>
            <person name="Mondo S."/>
            <person name="Nolan M."/>
            <person name="Ohm R."/>
            <person name="Pangilinan J."/>
            <person name="Park H.-J."/>
            <person name="Ramirez L."/>
            <person name="Alfaro M."/>
            <person name="Sun H."/>
            <person name="Tritt A."/>
            <person name="Yoshinaga Y."/>
            <person name="Zwiers L.-H."/>
            <person name="Turgeon B."/>
            <person name="Goodwin S."/>
            <person name="Spatafora J."/>
            <person name="Crous P."/>
            <person name="Grigoriev I."/>
        </authorList>
    </citation>
    <scope>NUCLEOTIDE SEQUENCE</scope>
    <source>
        <strain evidence="2">CBS 675.92</strain>
    </source>
</reference>
<dbReference type="PANTHER" id="PTHR48079:SF6">
    <property type="entry name" value="NAD(P)-BINDING DOMAIN-CONTAINING PROTEIN-RELATED"/>
    <property type="match status" value="1"/>
</dbReference>
<dbReference type="Gene3D" id="3.40.50.720">
    <property type="entry name" value="NAD(P)-binding Rossmann-like Domain"/>
    <property type="match status" value="1"/>
</dbReference>
<dbReference type="OrthoDB" id="10262413at2759"/>
<gene>
    <name evidence="2" type="ORF">CC80DRAFT_453104</name>
</gene>
<sequence>MSHNILITGGSGYLGGSLLAGLKDANLPPYSTLYALVRTNAQAEAVRQYSALPLRADLTSPSSITSTIVNNKITIIYHLFNALDQFTPPIFIAALAEVKKKTGQEVHFLFTTGANLFSEFAGAPTDAPLLDTDPHLYNIQRSQITKAPIPFAATGVRANTLGIDEAEKHGVRSYIFAPCIVYGRCRGFGNKISIQTVAIVKAAKAVRRVYDLDAPARPVWPVCHVDDNTALYVEILRAALEGREIGHGKRGFYLASSGSMAWRDVYERMSKALERRGVVDGRGVGEGPLGDGVLGRMAEAVGGGEELVRMALRVGDCECTFTPANGAKIGWKPKYPVEHILEFADEEVDWILENLE</sequence>